<comment type="function">
    <text evidence="3 20">Catalyzes the conversion of D-ribulose 5-phosphate to formate and 3,4-dihydroxy-2-butanone 4-phosphate.</text>
</comment>
<dbReference type="PIRSF" id="PIRSF001259">
    <property type="entry name" value="RibA"/>
    <property type="match status" value="1"/>
</dbReference>
<feature type="binding site" evidence="20">
    <location>
        <position position="168"/>
    </location>
    <ligand>
        <name>D-ribulose 5-phosphate</name>
        <dbReference type="ChEBI" id="CHEBI:58121"/>
    </ligand>
</feature>
<dbReference type="GO" id="GO:0000287">
    <property type="term" value="F:magnesium ion binding"/>
    <property type="evidence" value="ECO:0007669"/>
    <property type="project" value="UniProtKB-UniRule"/>
</dbReference>
<evidence type="ECO:0000256" key="14">
    <source>
        <dbReference type="ARBA" id="ARBA00023134"/>
    </source>
</evidence>
<comment type="cofactor">
    <cofactor evidence="20">
        <name>Mg(2+)</name>
        <dbReference type="ChEBI" id="CHEBI:18420"/>
    </cofactor>
    <cofactor evidence="20">
        <name>Mn(2+)</name>
        <dbReference type="ChEBI" id="CHEBI:29035"/>
    </cofactor>
    <text evidence="20">Binds 2 divalent metal cations per subunit. Magnesium or manganese.</text>
</comment>
<dbReference type="UniPathway" id="UPA00275">
    <property type="reaction ID" value="UER00399"/>
</dbReference>
<dbReference type="NCBIfam" id="TIGR00505">
    <property type="entry name" value="ribA"/>
    <property type="match status" value="1"/>
</dbReference>
<evidence type="ECO:0000313" key="22">
    <source>
        <dbReference type="EMBL" id="SHN56384.1"/>
    </source>
</evidence>
<evidence type="ECO:0000256" key="4">
    <source>
        <dbReference type="ARBA" id="ARBA00004853"/>
    </source>
</evidence>
<feature type="domain" description="GTP cyclohydrolase II" evidence="21">
    <location>
        <begin position="215"/>
        <end position="378"/>
    </location>
</feature>
<sequence length="411" mass="45066">MSAHSPICSAEEAIEEIRQGKMIILVDDEDRENEGDLTIAAEFITPEIINFMAIHGRGLICMPLGPEWVEKLELPLMATRNESQFGTNFTVSIEARKGVTTGISAADRATTILTAIKDDVKPNDIVSPGHIFPLKAQKGGVLVRAGQTEGSVDLARFAGLKPGAVICEIINDNGEMSRMPDLIKFAEKHNLKIATIKDLIRLRMRTGLLSIRCLAEANIPTRYGDFKIIAFENDLSNDVHIALVKGTIDPSKPTLVRVHSECFTGDILGSLRCDCGPQLSVALSKIEDEGSGVVLYMRQEGRGIGLVNKIKAYALQDQGFDTVEANEKLGFKPDLRDYGIGAQILVHLGIKKMRLMTNNPTKIVGLEGYGLEVVERVPIELAACEHNSLYLKAKKEKMGHLLNLPDQKCKK</sequence>
<keyword evidence="12 20" id="KW-0862">Zinc</keyword>
<evidence type="ECO:0000256" key="2">
    <source>
        <dbReference type="ARBA" id="ARBA00001936"/>
    </source>
</evidence>
<feature type="binding site" evidence="20">
    <location>
        <position position="278"/>
    </location>
    <ligand>
        <name>GTP</name>
        <dbReference type="ChEBI" id="CHEBI:37565"/>
    </ligand>
</feature>
<name>A0A1M7SD38_9BACT</name>
<keyword evidence="13 20" id="KW-0460">Magnesium</keyword>
<evidence type="ECO:0000256" key="10">
    <source>
        <dbReference type="ARBA" id="ARBA00022741"/>
    </source>
</evidence>
<feature type="binding site" evidence="20">
    <location>
        <position position="262"/>
    </location>
    <ligand>
        <name>Zn(2+)</name>
        <dbReference type="ChEBI" id="CHEBI:29105"/>
        <note>catalytic</note>
    </ligand>
</feature>
<evidence type="ECO:0000256" key="9">
    <source>
        <dbReference type="ARBA" id="ARBA00022723"/>
    </source>
</evidence>
<feature type="binding site" evidence="20">
    <location>
        <position position="273"/>
    </location>
    <ligand>
        <name>Zn(2+)</name>
        <dbReference type="ChEBI" id="CHEBI:29105"/>
        <note>catalytic</note>
    </ligand>
</feature>
<comment type="caution">
    <text evidence="20">Lacks conserved residue(s) required for the propagation of feature annotation.</text>
</comment>
<evidence type="ECO:0000313" key="23">
    <source>
        <dbReference type="Proteomes" id="UP000186469"/>
    </source>
</evidence>
<comment type="pathway">
    <text evidence="5 20">Cofactor biosynthesis; riboflavin biosynthesis; 2-hydroxy-3-oxobutyl phosphate from D-ribulose 5-phosphate: step 1/1.</text>
</comment>
<comment type="cofactor">
    <cofactor evidence="20">
        <name>Zn(2+)</name>
        <dbReference type="ChEBI" id="CHEBI:29105"/>
    </cofactor>
    <text evidence="20">Binds 1 zinc ion per subunit.</text>
</comment>
<keyword evidence="9 20" id="KW-0479">Metal-binding</keyword>
<evidence type="ECO:0000256" key="12">
    <source>
        <dbReference type="ARBA" id="ARBA00022833"/>
    </source>
</evidence>
<feature type="active site" description="Proton acceptor; for GTP cyclohydrolase activity" evidence="20">
    <location>
        <position position="334"/>
    </location>
</feature>
<dbReference type="HAMAP" id="MF_01283">
    <property type="entry name" value="RibBA"/>
    <property type="match status" value="1"/>
</dbReference>
<evidence type="ECO:0000256" key="7">
    <source>
        <dbReference type="ARBA" id="ARBA00008976"/>
    </source>
</evidence>
<proteinExistence type="inferred from homology"/>
<comment type="catalytic activity">
    <reaction evidence="1 20">
        <text>D-ribulose 5-phosphate = (2S)-2-hydroxy-3-oxobutyl phosphate + formate + H(+)</text>
        <dbReference type="Rhea" id="RHEA:18457"/>
        <dbReference type="ChEBI" id="CHEBI:15378"/>
        <dbReference type="ChEBI" id="CHEBI:15740"/>
        <dbReference type="ChEBI" id="CHEBI:58121"/>
        <dbReference type="ChEBI" id="CHEBI:58830"/>
        <dbReference type="EC" id="4.1.99.12"/>
    </reaction>
</comment>
<dbReference type="OrthoDB" id="9793111at2"/>
<evidence type="ECO:0000256" key="20">
    <source>
        <dbReference type="HAMAP-Rule" id="MF_01283"/>
    </source>
</evidence>
<comment type="function">
    <text evidence="18 20">Catalyzes the conversion of GTP to 2,5-diamino-6-ribosylamino-4(3H)-pyrimidinone 5'-phosphate (DARP), formate and pyrophosphate.</text>
</comment>
<feature type="binding site" evidence="20">
    <location>
        <position position="322"/>
    </location>
    <ligand>
        <name>GTP</name>
        <dbReference type="ChEBI" id="CHEBI:37565"/>
    </ligand>
</feature>
<evidence type="ECO:0000256" key="5">
    <source>
        <dbReference type="ARBA" id="ARBA00004904"/>
    </source>
</evidence>
<dbReference type="GO" id="GO:0030145">
    <property type="term" value="F:manganese ion binding"/>
    <property type="evidence" value="ECO:0007669"/>
    <property type="project" value="UniProtKB-UniRule"/>
</dbReference>
<dbReference type="HAMAP" id="MF_00180">
    <property type="entry name" value="RibB"/>
    <property type="match status" value="1"/>
</dbReference>
<gene>
    <name evidence="20" type="primary">ribBA</name>
    <name evidence="22" type="ORF">SAMN02745728_00784</name>
</gene>
<dbReference type="Proteomes" id="UP000186469">
    <property type="component" value="Unassembled WGS sequence"/>
</dbReference>
<dbReference type="HAMAP" id="MF_00179">
    <property type="entry name" value="RibA"/>
    <property type="match status" value="1"/>
</dbReference>
<feature type="region of interest" description="DHBP synthase" evidence="20">
    <location>
        <begin position="1"/>
        <end position="205"/>
    </location>
</feature>
<feature type="site" description="Essential for DHBP synthase activity" evidence="20">
    <location>
        <position position="130"/>
    </location>
</feature>
<evidence type="ECO:0000256" key="15">
    <source>
        <dbReference type="ARBA" id="ARBA00023211"/>
    </source>
</evidence>
<dbReference type="GO" id="GO:0005829">
    <property type="term" value="C:cytosol"/>
    <property type="evidence" value="ECO:0007669"/>
    <property type="project" value="TreeGrafter"/>
</dbReference>
<evidence type="ECO:0000256" key="11">
    <source>
        <dbReference type="ARBA" id="ARBA00022801"/>
    </source>
</evidence>
<dbReference type="Pfam" id="PF00926">
    <property type="entry name" value="DHBP_synthase"/>
    <property type="match status" value="1"/>
</dbReference>
<dbReference type="InterPro" id="IPR000422">
    <property type="entry name" value="DHBP_synthase_RibB"/>
</dbReference>
<feature type="binding site" evidence="20">
    <location>
        <position position="362"/>
    </location>
    <ligand>
        <name>GTP</name>
        <dbReference type="ChEBI" id="CHEBI:37565"/>
    </ligand>
</feature>
<comment type="similarity">
    <text evidence="6 20">In the N-terminal section; belongs to the DHBP synthase family.</text>
</comment>
<feature type="region of interest" description="GTP cyclohydrolase II" evidence="20">
    <location>
        <begin position="206"/>
        <end position="411"/>
    </location>
</feature>
<feature type="binding site" evidence="20">
    <location>
        <begin position="257"/>
        <end position="261"/>
    </location>
    <ligand>
        <name>GTP</name>
        <dbReference type="ChEBI" id="CHEBI:37565"/>
    </ligand>
</feature>
<accession>A0A1M7SD38</accession>
<reference evidence="22 23" key="1">
    <citation type="submission" date="2016-12" db="EMBL/GenBank/DDBJ databases">
        <authorList>
            <person name="Song W.-J."/>
            <person name="Kurnit D.M."/>
        </authorList>
    </citation>
    <scope>NUCLEOTIDE SEQUENCE [LARGE SCALE GENOMIC DNA]</scope>
    <source>
        <strain evidence="22 23">DSM 11393</strain>
    </source>
</reference>
<dbReference type="CDD" id="cd00641">
    <property type="entry name" value="GTP_cyclohydro2"/>
    <property type="match status" value="1"/>
</dbReference>
<dbReference type="PANTHER" id="PTHR21327">
    <property type="entry name" value="GTP CYCLOHYDROLASE II-RELATED"/>
    <property type="match status" value="1"/>
</dbReference>
<dbReference type="Gene3D" id="3.90.870.10">
    <property type="entry name" value="DHBP synthase"/>
    <property type="match status" value="1"/>
</dbReference>
<dbReference type="EC" id="4.1.99.12" evidence="20"/>
<keyword evidence="8 20" id="KW-0686">Riboflavin biosynthesis</keyword>
<dbReference type="GO" id="GO:0008270">
    <property type="term" value="F:zinc ion binding"/>
    <property type="evidence" value="ECO:0007669"/>
    <property type="project" value="UniProtKB-UniRule"/>
</dbReference>
<keyword evidence="17 20" id="KW-0511">Multifunctional enzyme</keyword>
<feature type="binding site" evidence="20">
    <location>
        <position position="32"/>
    </location>
    <ligand>
        <name>Mg(2+)</name>
        <dbReference type="ChEBI" id="CHEBI:18420"/>
        <label>1</label>
    </ligand>
</feature>
<dbReference type="InterPro" id="IPR000926">
    <property type="entry name" value="RibA"/>
</dbReference>
<dbReference type="InterPro" id="IPR016299">
    <property type="entry name" value="Riboflavin_synth_RibBA"/>
</dbReference>
<feature type="site" description="Essential for DHBP synthase activity" evidence="20">
    <location>
        <position position="168"/>
    </location>
</feature>
<dbReference type="Pfam" id="PF00925">
    <property type="entry name" value="GTP_cyclohydro2"/>
    <property type="match status" value="1"/>
</dbReference>
<dbReference type="SUPFAM" id="SSF55821">
    <property type="entry name" value="YrdC/RibB"/>
    <property type="match status" value="1"/>
</dbReference>
<dbReference type="NCBIfam" id="NF006803">
    <property type="entry name" value="PRK09311.1"/>
    <property type="match status" value="1"/>
</dbReference>
<feature type="binding site" evidence="20">
    <location>
        <position position="32"/>
    </location>
    <ligand>
        <name>Mg(2+)</name>
        <dbReference type="ChEBI" id="CHEBI:18420"/>
        <label>2</label>
    </ligand>
</feature>
<dbReference type="AlphaFoldDB" id="A0A1M7SD38"/>
<dbReference type="InterPro" id="IPR036144">
    <property type="entry name" value="RibA-like_sf"/>
</dbReference>
<protein>
    <recommendedName>
        <fullName evidence="20">Riboflavin biosynthesis protein RibBA</fullName>
    </recommendedName>
    <domain>
        <recommendedName>
            <fullName evidence="20">3,4-dihydroxy-2-butanone 4-phosphate synthase</fullName>
            <shortName evidence="20">DHBP synthase</shortName>
            <ecNumber evidence="20">4.1.99.12</ecNumber>
        </recommendedName>
    </domain>
    <domain>
        <recommendedName>
            <fullName evidence="20">GTP cyclohydrolase-2</fullName>
            <ecNumber evidence="20">3.5.4.25</ecNumber>
        </recommendedName>
        <alternativeName>
            <fullName evidence="20">GTP cyclohydrolase II</fullName>
        </alternativeName>
    </domain>
</protein>
<comment type="similarity">
    <text evidence="7 20">In the C-terminal section; belongs to the GTP cyclohydrolase II family.</text>
</comment>
<keyword evidence="16 20" id="KW-0456">Lyase</keyword>
<feature type="binding site" evidence="20">
    <location>
        <position position="275"/>
    </location>
    <ligand>
        <name>Zn(2+)</name>
        <dbReference type="ChEBI" id="CHEBI:29105"/>
        <note>catalytic</note>
    </ligand>
</feature>
<evidence type="ECO:0000256" key="19">
    <source>
        <dbReference type="ARBA" id="ARBA00049295"/>
    </source>
</evidence>
<keyword evidence="14 20" id="KW-0342">GTP-binding</keyword>
<dbReference type="FunFam" id="3.90.870.10:FF:000001">
    <property type="entry name" value="Riboflavin biosynthesis protein RibBA"/>
    <property type="match status" value="1"/>
</dbReference>
<keyword evidence="11 20" id="KW-0378">Hydrolase</keyword>
<dbReference type="RefSeq" id="WP_072696473.1">
    <property type="nucleotide sequence ID" value="NZ_FRDI01000003.1"/>
</dbReference>
<dbReference type="GO" id="GO:0003935">
    <property type="term" value="F:GTP cyclohydrolase II activity"/>
    <property type="evidence" value="ECO:0007669"/>
    <property type="project" value="UniProtKB-UniRule"/>
</dbReference>
<dbReference type="EC" id="3.5.4.25" evidence="20"/>
<feature type="binding site" evidence="20">
    <location>
        <position position="36"/>
    </location>
    <ligand>
        <name>D-ribulose 5-phosphate</name>
        <dbReference type="ChEBI" id="CHEBI:58121"/>
    </ligand>
</feature>
<dbReference type="GO" id="GO:0009231">
    <property type="term" value="P:riboflavin biosynthetic process"/>
    <property type="evidence" value="ECO:0007669"/>
    <property type="project" value="UniProtKB-UniRule"/>
</dbReference>
<evidence type="ECO:0000259" key="21">
    <source>
        <dbReference type="Pfam" id="PF00925"/>
    </source>
</evidence>
<keyword evidence="23" id="KW-1185">Reference proteome</keyword>
<evidence type="ECO:0000256" key="13">
    <source>
        <dbReference type="ARBA" id="ARBA00022842"/>
    </source>
</evidence>
<keyword evidence="15 20" id="KW-0464">Manganese</keyword>
<dbReference type="EMBL" id="FRDI01000003">
    <property type="protein sequence ID" value="SHN56384.1"/>
    <property type="molecule type" value="Genomic_DNA"/>
</dbReference>
<feature type="active site" description="Nucleophile; for GTP cyclohydrolase activity" evidence="20">
    <location>
        <position position="336"/>
    </location>
</feature>
<evidence type="ECO:0000256" key="16">
    <source>
        <dbReference type="ARBA" id="ARBA00023239"/>
    </source>
</evidence>
<dbReference type="PANTHER" id="PTHR21327:SF18">
    <property type="entry name" value="3,4-DIHYDROXY-2-BUTANONE 4-PHOSPHATE SYNTHASE"/>
    <property type="match status" value="1"/>
</dbReference>
<dbReference type="GO" id="GO:0008686">
    <property type="term" value="F:3,4-dihydroxy-2-butanone-4-phosphate synthase activity"/>
    <property type="evidence" value="ECO:0007669"/>
    <property type="project" value="UniProtKB-UniRule"/>
</dbReference>
<feature type="binding site" evidence="20">
    <location>
        <position position="357"/>
    </location>
    <ligand>
        <name>GTP</name>
        <dbReference type="ChEBI" id="CHEBI:37565"/>
    </ligand>
</feature>
<feature type="binding site" evidence="20">
    <location>
        <begin position="300"/>
        <end position="302"/>
    </location>
    <ligand>
        <name>GTP</name>
        <dbReference type="ChEBI" id="CHEBI:37565"/>
    </ligand>
</feature>
<keyword evidence="10 20" id="KW-0547">Nucleotide-binding</keyword>
<comment type="cofactor">
    <cofactor evidence="2">
        <name>Mn(2+)</name>
        <dbReference type="ChEBI" id="CHEBI:29035"/>
    </cofactor>
</comment>
<dbReference type="NCBIfam" id="TIGR00506">
    <property type="entry name" value="ribB"/>
    <property type="match status" value="1"/>
</dbReference>
<feature type="binding site" evidence="20">
    <location>
        <begin position="31"/>
        <end position="32"/>
    </location>
    <ligand>
        <name>D-ribulose 5-phosphate</name>
        <dbReference type="ChEBI" id="CHEBI:58121"/>
    </ligand>
</feature>
<dbReference type="NCBIfam" id="NF001591">
    <property type="entry name" value="PRK00393.1"/>
    <property type="match status" value="1"/>
</dbReference>
<dbReference type="SUPFAM" id="SSF142695">
    <property type="entry name" value="RibA-like"/>
    <property type="match status" value="1"/>
</dbReference>
<evidence type="ECO:0000256" key="17">
    <source>
        <dbReference type="ARBA" id="ARBA00023268"/>
    </source>
</evidence>
<evidence type="ECO:0000256" key="3">
    <source>
        <dbReference type="ARBA" id="ARBA00002284"/>
    </source>
</evidence>
<organism evidence="22 23">
    <name type="scientific">Desulfovibrio litoralis DSM 11393</name>
    <dbReference type="NCBI Taxonomy" id="1121455"/>
    <lineage>
        <taxon>Bacteria</taxon>
        <taxon>Pseudomonadati</taxon>
        <taxon>Thermodesulfobacteriota</taxon>
        <taxon>Desulfovibrionia</taxon>
        <taxon>Desulfovibrionales</taxon>
        <taxon>Desulfovibrionaceae</taxon>
        <taxon>Desulfovibrio</taxon>
    </lineage>
</organism>
<dbReference type="InterPro" id="IPR032677">
    <property type="entry name" value="GTP_cyclohydro_II"/>
</dbReference>
<evidence type="ECO:0000256" key="8">
    <source>
        <dbReference type="ARBA" id="ARBA00022619"/>
    </source>
</evidence>
<evidence type="ECO:0000256" key="18">
    <source>
        <dbReference type="ARBA" id="ARBA00043932"/>
    </source>
</evidence>
<dbReference type="GO" id="GO:0005525">
    <property type="term" value="F:GTP binding"/>
    <property type="evidence" value="ECO:0007669"/>
    <property type="project" value="UniProtKB-KW"/>
</dbReference>
<comment type="pathway">
    <text evidence="4 20">Cofactor biosynthesis; riboflavin biosynthesis; 5-amino-6-(D-ribitylamino)uracil from GTP: step 1/4.</text>
</comment>
<evidence type="ECO:0000256" key="6">
    <source>
        <dbReference type="ARBA" id="ARBA00005520"/>
    </source>
</evidence>
<dbReference type="STRING" id="1121455.SAMN02745728_00784"/>
<comment type="catalytic activity">
    <reaction evidence="19 20">
        <text>GTP + 4 H2O = 2,5-diamino-6-hydroxy-4-(5-phosphoribosylamino)-pyrimidine + formate + 2 phosphate + 3 H(+)</text>
        <dbReference type="Rhea" id="RHEA:23704"/>
        <dbReference type="ChEBI" id="CHEBI:15377"/>
        <dbReference type="ChEBI" id="CHEBI:15378"/>
        <dbReference type="ChEBI" id="CHEBI:15740"/>
        <dbReference type="ChEBI" id="CHEBI:37565"/>
        <dbReference type="ChEBI" id="CHEBI:43474"/>
        <dbReference type="ChEBI" id="CHEBI:58614"/>
        <dbReference type="EC" id="3.5.4.25"/>
    </reaction>
</comment>
<dbReference type="InterPro" id="IPR017945">
    <property type="entry name" value="DHBP_synth_RibB-like_a/b_dom"/>
</dbReference>
<dbReference type="Gene3D" id="3.40.50.10990">
    <property type="entry name" value="GTP cyclohydrolase II"/>
    <property type="match status" value="1"/>
</dbReference>
<dbReference type="FunFam" id="3.40.50.10990:FF:000001">
    <property type="entry name" value="Riboflavin biosynthesis protein RibBA"/>
    <property type="match status" value="1"/>
</dbReference>
<evidence type="ECO:0000256" key="1">
    <source>
        <dbReference type="ARBA" id="ARBA00000141"/>
    </source>
</evidence>